<evidence type="ECO:0000313" key="2">
    <source>
        <dbReference type="EMBL" id="CAA9542663.1"/>
    </source>
</evidence>
<dbReference type="AlphaFoldDB" id="A0A6J4U7J3"/>
<feature type="region of interest" description="Disordered" evidence="1">
    <location>
        <begin position="1"/>
        <end position="68"/>
    </location>
</feature>
<protein>
    <submittedName>
        <fullName evidence="2">Uncharacterized protein</fullName>
    </submittedName>
</protein>
<dbReference type="EMBL" id="CADCWH010000039">
    <property type="protein sequence ID" value="CAA9542663.1"/>
    <property type="molecule type" value="Genomic_DNA"/>
</dbReference>
<feature type="non-terminal residue" evidence="2">
    <location>
        <position position="68"/>
    </location>
</feature>
<evidence type="ECO:0000256" key="1">
    <source>
        <dbReference type="SAM" id="MobiDB-lite"/>
    </source>
</evidence>
<organism evidence="2">
    <name type="scientific">uncultured Thermomicrobiales bacterium</name>
    <dbReference type="NCBI Taxonomy" id="1645740"/>
    <lineage>
        <taxon>Bacteria</taxon>
        <taxon>Pseudomonadati</taxon>
        <taxon>Thermomicrobiota</taxon>
        <taxon>Thermomicrobia</taxon>
        <taxon>Thermomicrobiales</taxon>
        <taxon>environmental samples</taxon>
    </lineage>
</organism>
<gene>
    <name evidence="2" type="ORF">AVDCRST_MAG70-239</name>
</gene>
<proteinExistence type="predicted"/>
<reference evidence="2" key="1">
    <citation type="submission" date="2020-02" db="EMBL/GenBank/DDBJ databases">
        <authorList>
            <person name="Meier V. D."/>
        </authorList>
    </citation>
    <scope>NUCLEOTIDE SEQUENCE</scope>
    <source>
        <strain evidence="2">AVDCRST_MAG70</strain>
    </source>
</reference>
<accession>A0A6J4U7J3</accession>
<feature type="non-terminal residue" evidence="2">
    <location>
        <position position="1"/>
    </location>
</feature>
<sequence length="68" mass="7757">WSSRPMRPNRRIRKSFCNSLFAGRSRPVRPHPSTSPARLERHGRRTTGAMDGLPCCSMSLPHRSGLER</sequence>
<name>A0A6J4U7J3_9BACT</name>